<comment type="caution">
    <text evidence="2">The sequence shown here is derived from an EMBL/GenBank/DDBJ whole genome shotgun (WGS) entry which is preliminary data.</text>
</comment>
<protein>
    <submittedName>
        <fullName evidence="2">Homoserine O-acetyltransferase</fullName>
    </submittedName>
</protein>
<dbReference type="AlphaFoldDB" id="A0A8J4U0H2"/>
<evidence type="ECO:0000313" key="3">
    <source>
        <dbReference type="Proteomes" id="UP000727407"/>
    </source>
</evidence>
<dbReference type="Proteomes" id="UP000727407">
    <property type="component" value="Unassembled WGS sequence"/>
</dbReference>
<proteinExistence type="predicted"/>
<keyword evidence="3" id="KW-1185">Reference proteome</keyword>
<reference evidence="2" key="1">
    <citation type="submission" date="2020-07" db="EMBL/GenBank/DDBJ databases">
        <title>Clarias magur genome sequencing, assembly and annotation.</title>
        <authorList>
            <person name="Kushwaha B."/>
            <person name="Kumar R."/>
            <person name="Das P."/>
            <person name="Joshi C.G."/>
            <person name="Kumar D."/>
            <person name="Nagpure N.S."/>
            <person name="Pandey M."/>
            <person name="Agarwal S."/>
            <person name="Srivastava S."/>
            <person name="Singh M."/>
            <person name="Sahoo L."/>
            <person name="Jayasankar P."/>
            <person name="Meher P.K."/>
            <person name="Koringa P.G."/>
            <person name="Iquebal M.A."/>
            <person name="Das S.P."/>
            <person name="Bit A."/>
            <person name="Patnaik S."/>
            <person name="Patel N."/>
            <person name="Shah T.M."/>
            <person name="Hinsu A."/>
            <person name="Jena J.K."/>
        </authorList>
    </citation>
    <scope>NUCLEOTIDE SEQUENCE</scope>
    <source>
        <strain evidence="2">CIFAMagur01</strain>
        <tissue evidence="2">Testis</tissue>
    </source>
</reference>
<feature type="region of interest" description="Disordered" evidence="1">
    <location>
        <begin position="29"/>
        <end position="50"/>
    </location>
</feature>
<feature type="compositionally biased region" description="Polar residues" evidence="1">
    <location>
        <begin position="39"/>
        <end position="50"/>
    </location>
</feature>
<feature type="non-terminal residue" evidence="2">
    <location>
        <position position="50"/>
    </location>
</feature>
<organism evidence="2 3">
    <name type="scientific">Clarias magur</name>
    <name type="common">Asian catfish</name>
    <name type="synonym">Macropteronotus magur</name>
    <dbReference type="NCBI Taxonomy" id="1594786"/>
    <lineage>
        <taxon>Eukaryota</taxon>
        <taxon>Metazoa</taxon>
        <taxon>Chordata</taxon>
        <taxon>Craniata</taxon>
        <taxon>Vertebrata</taxon>
        <taxon>Euteleostomi</taxon>
        <taxon>Actinopterygii</taxon>
        <taxon>Neopterygii</taxon>
        <taxon>Teleostei</taxon>
        <taxon>Ostariophysi</taxon>
        <taxon>Siluriformes</taxon>
        <taxon>Clariidae</taxon>
        <taxon>Clarias</taxon>
    </lineage>
</organism>
<gene>
    <name evidence="2" type="primary">metAA</name>
    <name evidence="2" type="ORF">DAT39_021876</name>
</gene>
<evidence type="ECO:0000313" key="2">
    <source>
        <dbReference type="EMBL" id="KAF5888381.1"/>
    </source>
</evidence>
<evidence type="ECO:0000256" key="1">
    <source>
        <dbReference type="SAM" id="MobiDB-lite"/>
    </source>
</evidence>
<dbReference type="EMBL" id="QNUK01000991">
    <property type="protein sequence ID" value="KAF5888381.1"/>
    <property type="molecule type" value="Genomic_DNA"/>
</dbReference>
<accession>A0A8J4U0H2</accession>
<name>A0A8J4U0H2_CLAMG</name>
<feature type="non-terminal residue" evidence="2">
    <location>
        <position position="1"/>
    </location>
</feature>
<sequence>GHGTGQVLRGGLAASCGLNVVLMPGQIARSSARDDRGNQTDTPKNYQFGK</sequence>